<protein>
    <submittedName>
        <fullName evidence="1">Uncharacterized protein</fullName>
    </submittedName>
</protein>
<dbReference type="AlphaFoldDB" id="A0A0K2VGI8"/>
<accession>A0A0K2VGI8</accession>
<dbReference type="EMBL" id="HACA01031951">
    <property type="protein sequence ID" value="CDW49312.1"/>
    <property type="molecule type" value="Transcribed_RNA"/>
</dbReference>
<name>A0A0K2VGI8_LEPSM</name>
<proteinExistence type="predicted"/>
<sequence length="55" mass="6398">MILSILKHFLELSALFSIELMFIEMYFNADTTQLRRHSCVLTTVSLYIGDFHSIS</sequence>
<evidence type="ECO:0000313" key="1">
    <source>
        <dbReference type="EMBL" id="CDW49312.1"/>
    </source>
</evidence>
<reference evidence="1" key="1">
    <citation type="submission" date="2014-05" db="EMBL/GenBank/DDBJ databases">
        <authorList>
            <person name="Chronopoulou M."/>
        </authorList>
    </citation>
    <scope>NUCLEOTIDE SEQUENCE</scope>
    <source>
        <tissue evidence="1">Whole organism</tissue>
    </source>
</reference>
<organism evidence="1">
    <name type="scientific">Lepeophtheirus salmonis</name>
    <name type="common">Salmon louse</name>
    <name type="synonym">Caligus salmonis</name>
    <dbReference type="NCBI Taxonomy" id="72036"/>
    <lineage>
        <taxon>Eukaryota</taxon>
        <taxon>Metazoa</taxon>
        <taxon>Ecdysozoa</taxon>
        <taxon>Arthropoda</taxon>
        <taxon>Crustacea</taxon>
        <taxon>Multicrustacea</taxon>
        <taxon>Hexanauplia</taxon>
        <taxon>Copepoda</taxon>
        <taxon>Siphonostomatoida</taxon>
        <taxon>Caligidae</taxon>
        <taxon>Lepeophtheirus</taxon>
    </lineage>
</organism>